<evidence type="ECO:0000256" key="8">
    <source>
        <dbReference type="ARBA" id="ARBA00022857"/>
    </source>
</evidence>
<dbReference type="KEGG" id="rdp:RD2015_1504"/>
<evidence type="ECO:0000256" key="9">
    <source>
        <dbReference type="ARBA" id="ARBA00022958"/>
    </source>
</evidence>
<accession>A0A0U3DYQ1</accession>
<comment type="cofactor">
    <cofactor evidence="17">
        <name>Mg(2+)</name>
        <dbReference type="ChEBI" id="CHEBI:18420"/>
    </cofactor>
</comment>
<dbReference type="GO" id="GO:0046872">
    <property type="term" value="F:metal ion binding"/>
    <property type="evidence" value="ECO:0007669"/>
    <property type="project" value="UniProtKB-UniRule"/>
</dbReference>
<comment type="catalytic activity">
    <reaction evidence="1 18 19">
        <text>(6R)-NADHX = (6S)-NADHX</text>
        <dbReference type="Rhea" id="RHEA:32215"/>
        <dbReference type="ChEBI" id="CHEBI:64074"/>
        <dbReference type="ChEBI" id="CHEBI:64075"/>
        <dbReference type="EC" id="5.1.99.6"/>
    </reaction>
</comment>
<feature type="binding site" evidence="17">
    <location>
        <position position="464"/>
    </location>
    <ligand>
        <name>(6S)-NADPHX</name>
        <dbReference type="ChEBI" id="CHEBI:64076"/>
    </ligand>
</feature>
<keyword evidence="10 17" id="KW-0520">NAD</keyword>
<evidence type="ECO:0000256" key="6">
    <source>
        <dbReference type="ARBA" id="ARBA00022741"/>
    </source>
</evidence>
<comment type="similarity">
    <text evidence="4 19">In the C-terminal section; belongs to the NnrD/CARKD family.</text>
</comment>
<keyword evidence="21" id="KW-0808">Transferase</keyword>
<evidence type="ECO:0000256" key="14">
    <source>
        <dbReference type="ARBA" id="ARBA00025153"/>
    </source>
</evidence>
<comment type="function">
    <text evidence="14 19">Bifunctional enzyme that catalyzes the epimerization of the S- and R-forms of NAD(P)HX and the dehydration of the S-form of NAD(P)HX at the expense of ADP, which is converted to AMP. This allows the repair of both epimers of NAD(P)HX, a damaged form of NAD(P)H that is a result of enzymatic or heat-dependent hydration.</text>
</comment>
<dbReference type="STRING" id="76731.RD2015_1504"/>
<evidence type="ECO:0000256" key="11">
    <source>
        <dbReference type="ARBA" id="ARBA00023235"/>
    </source>
</evidence>
<evidence type="ECO:0000256" key="15">
    <source>
        <dbReference type="ARBA" id="ARBA00048238"/>
    </source>
</evidence>
<keyword evidence="11 18" id="KW-0413">Isomerase</keyword>
<feature type="binding site" evidence="17">
    <location>
        <position position="463"/>
    </location>
    <ligand>
        <name>AMP</name>
        <dbReference type="ChEBI" id="CHEBI:456215"/>
    </ligand>
</feature>
<dbReference type="GO" id="GO:0052855">
    <property type="term" value="F:ADP-dependent NAD(P)H-hydrate dehydratase activity"/>
    <property type="evidence" value="ECO:0007669"/>
    <property type="project" value="UniProtKB-UniRule"/>
</dbReference>
<dbReference type="SUPFAM" id="SSF53613">
    <property type="entry name" value="Ribokinase-like"/>
    <property type="match status" value="1"/>
</dbReference>
<evidence type="ECO:0000256" key="20">
    <source>
        <dbReference type="SAM" id="MobiDB-lite"/>
    </source>
</evidence>
<keyword evidence="12 17" id="KW-0456">Lyase</keyword>
<protein>
    <recommendedName>
        <fullName evidence="19">Bifunctional NAD(P)H-hydrate repair enzyme</fullName>
    </recommendedName>
    <alternativeName>
        <fullName evidence="19">Nicotinamide nucleotide repair protein</fullName>
    </alternativeName>
    <domain>
        <recommendedName>
            <fullName evidence="19">ADP-dependent (S)-NAD(P)H-hydrate dehydratase</fullName>
            <ecNumber evidence="19">4.2.1.136</ecNumber>
        </recommendedName>
        <alternativeName>
            <fullName evidence="19">ADP-dependent NAD(P)HX dehydratase</fullName>
        </alternativeName>
    </domain>
    <domain>
        <recommendedName>
            <fullName evidence="19">NAD(P)H-hydrate epimerase</fullName>
            <ecNumber evidence="19">5.1.99.6</ecNumber>
        </recommendedName>
    </domain>
</protein>
<evidence type="ECO:0000313" key="21">
    <source>
        <dbReference type="EMBL" id="ALV05989.1"/>
    </source>
</evidence>
<dbReference type="GO" id="GO:0016301">
    <property type="term" value="F:kinase activity"/>
    <property type="evidence" value="ECO:0007669"/>
    <property type="project" value="UniProtKB-KW"/>
</dbReference>
<comment type="subunit">
    <text evidence="17">Homotetramer.</text>
</comment>
<dbReference type="EC" id="4.2.1.136" evidence="19"/>
<keyword evidence="9 18" id="KW-0630">Potassium</keyword>
<evidence type="ECO:0000256" key="12">
    <source>
        <dbReference type="ARBA" id="ARBA00023239"/>
    </source>
</evidence>
<dbReference type="PROSITE" id="PS51385">
    <property type="entry name" value="YJEF_N"/>
    <property type="match status" value="1"/>
</dbReference>
<evidence type="ECO:0000256" key="4">
    <source>
        <dbReference type="ARBA" id="ARBA00009524"/>
    </source>
</evidence>
<keyword evidence="21" id="KW-0418">Kinase</keyword>
<comment type="similarity">
    <text evidence="17">Belongs to the NnrD/CARKD family.</text>
</comment>
<feature type="binding site" evidence="18">
    <location>
        <begin position="155"/>
        <end position="161"/>
    </location>
    <ligand>
        <name>(6S)-NADPHX</name>
        <dbReference type="ChEBI" id="CHEBI:64076"/>
    </ligand>
</feature>
<comment type="catalytic activity">
    <reaction evidence="15 17 19">
        <text>(6S)-NADHX + ADP = AMP + phosphate + NADH + H(+)</text>
        <dbReference type="Rhea" id="RHEA:32223"/>
        <dbReference type="ChEBI" id="CHEBI:15378"/>
        <dbReference type="ChEBI" id="CHEBI:43474"/>
        <dbReference type="ChEBI" id="CHEBI:57945"/>
        <dbReference type="ChEBI" id="CHEBI:64074"/>
        <dbReference type="ChEBI" id="CHEBI:456215"/>
        <dbReference type="ChEBI" id="CHEBI:456216"/>
        <dbReference type="EC" id="4.2.1.136"/>
    </reaction>
</comment>
<dbReference type="PROSITE" id="PS51383">
    <property type="entry name" value="YJEF_C_3"/>
    <property type="match status" value="1"/>
</dbReference>
<comment type="similarity">
    <text evidence="18">Belongs to the NnrE/AIBP family.</text>
</comment>
<dbReference type="CDD" id="cd01171">
    <property type="entry name" value="YXKO-related"/>
    <property type="match status" value="1"/>
</dbReference>
<keyword evidence="8 17" id="KW-0521">NADP</keyword>
<dbReference type="PIRSF" id="PIRSF017184">
    <property type="entry name" value="Nnr"/>
    <property type="match status" value="1"/>
</dbReference>
<dbReference type="GO" id="GO:0110051">
    <property type="term" value="P:metabolite repair"/>
    <property type="evidence" value="ECO:0007669"/>
    <property type="project" value="TreeGrafter"/>
</dbReference>
<evidence type="ECO:0000256" key="2">
    <source>
        <dbReference type="ARBA" id="ARBA00000909"/>
    </source>
</evidence>
<sequence>MRALLPHTQATWPLHDIAASRELEKAALQQRPAHQLIEQAGAAVARLAMALVPHGRSAVVLAGPGNNGGDALIAARWLAARGWRLQVYRFGPEPAAGSDAAHALRAAVDAGLEIRRGLPTVDGHPSPGSSAASGSGLIAGAPPAPIDLWIDGLLGLGAHRAPEGDIAAAIRLANRHPAPTLAIDLPSGLHADTGQTCGADTIRADHTLSLLTLKPGLVTGEGRAYAGRLWFDDLGVTPSPATAHWVGLDALTEWHQQHPRGATSHKGRQGDVVVLGGAPGMRGAAWLAATAALTAGAGRVYAALPDDDGQPWPARPELMHWPAQRWRQPQAWRDAVVVCGCGGDTGILPWLDAVLHEARHLVVDADGLNLVADDEALRKRLAARRSHGLQTMLTPHPLEAARLLGLAGAAAIQSDRLAAAKALAERFDCTVVLKGSGTVIASPGHLPDINSSGSPALATAGTGDVLAGWAGGLWAQAPDAEAHTVARTAVLWHGAAAQDHAGPLRAADLIEAMGALRRA</sequence>
<evidence type="ECO:0000256" key="16">
    <source>
        <dbReference type="ARBA" id="ARBA00049209"/>
    </source>
</evidence>
<dbReference type="NCBIfam" id="TIGR00197">
    <property type="entry name" value="yjeF_nterm"/>
    <property type="match status" value="1"/>
</dbReference>
<dbReference type="NCBIfam" id="TIGR00196">
    <property type="entry name" value="yjeF_cterm"/>
    <property type="match status" value="1"/>
</dbReference>
<evidence type="ECO:0000256" key="17">
    <source>
        <dbReference type="HAMAP-Rule" id="MF_01965"/>
    </source>
</evidence>
<keyword evidence="6 17" id="KW-0547">Nucleotide-binding</keyword>
<feature type="binding site" evidence="18">
    <location>
        <position position="187"/>
    </location>
    <ligand>
        <name>K(+)</name>
        <dbReference type="ChEBI" id="CHEBI:29103"/>
    </ligand>
</feature>
<dbReference type="PANTHER" id="PTHR12592">
    <property type="entry name" value="ATP-DEPENDENT (S)-NAD(P)H-HYDRATE DEHYDRATASE FAMILY MEMBER"/>
    <property type="match status" value="1"/>
</dbReference>
<comment type="caution">
    <text evidence="18">Lacks conserved residue(s) required for the propagation of feature annotation.</text>
</comment>
<keyword evidence="5 18" id="KW-0479">Metal-binding</keyword>
<dbReference type="RefSeq" id="WP_058934349.1">
    <property type="nucleotide sequence ID" value="NZ_CP013729.1"/>
</dbReference>
<feature type="compositionally biased region" description="Low complexity" evidence="20">
    <location>
        <begin position="123"/>
        <end position="136"/>
    </location>
</feature>
<dbReference type="EMBL" id="CP013729">
    <property type="protein sequence ID" value="ALV05989.1"/>
    <property type="molecule type" value="Genomic_DNA"/>
</dbReference>
<dbReference type="InterPro" id="IPR029056">
    <property type="entry name" value="Ribokinase-like"/>
</dbReference>
<comment type="function">
    <text evidence="17">Catalyzes the dehydration of the S-form of NAD(P)HX at the expense of ADP, which is converted to AMP. Together with NAD(P)HX epimerase, which catalyzes the epimerization of the S- and R-forms, the enzyme allows the repair of both epimers of NAD(P)HX, a damaged form of NAD(P)H that is a result of enzymatic or heat-dependent hydration.</text>
</comment>
<feature type="binding site" evidence="18">
    <location>
        <position position="67"/>
    </location>
    <ligand>
        <name>K(+)</name>
        <dbReference type="ChEBI" id="CHEBI:29103"/>
    </ligand>
</feature>
<dbReference type="InterPro" id="IPR036652">
    <property type="entry name" value="YjeF_N_dom_sf"/>
</dbReference>
<keyword evidence="7 17" id="KW-0067">ATP-binding</keyword>
<feature type="binding site" evidence="18">
    <location>
        <position position="184"/>
    </location>
    <ligand>
        <name>(6S)-NADPHX</name>
        <dbReference type="ChEBI" id="CHEBI:64076"/>
    </ligand>
</feature>
<evidence type="ECO:0000256" key="18">
    <source>
        <dbReference type="HAMAP-Rule" id="MF_01966"/>
    </source>
</evidence>
<feature type="binding site" evidence="17">
    <location>
        <position position="284"/>
    </location>
    <ligand>
        <name>(6S)-NADPHX</name>
        <dbReference type="ChEBI" id="CHEBI:64076"/>
    </ligand>
</feature>
<organism evidence="21 22">
    <name type="scientific">Roseateles depolymerans</name>
    <dbReference type="NCBI Taxonomy" id="76731"/>
    <lineage>
        <taxon>Bacteria</taxon>
        <taxon>Pseudomonadati</taxon>
        <taxon>Pseudomonadota</taxon>
        <taxon>Betaproteobacteria</taxon>
        <taxon>Burkholderiales</taxon>
        <taxon>Sphaerotilaceae</taxon>
        <taxon>Roseateles</taxon>
    </lineage>
</organism>
<feature type="binding site" evidence="18">
    <location>
        <position position="151"/>
    </location>
    <ligand>
        <name>K(+)</name>
        <dbReference type="ChEBI" id="CHEBI:29103"/>
    </ligand>
</feature>
<dbReference type="Gene3D" id="3.40.50.10260">
    <property type="entry name" value="YjeF N-terminal domain"/>
    <property type="match status" value="1"/>
</dbReference>
<reference evidence="21 22" key="1">
    <citation type="submission" date="2015-12" db="EMBL/GenBank/DDBJ databases">
        <title>Complete genome of Roseateles depolymerans KCTC 42856.</title>
        <authorList>
            <person name="Kim K.M."/>
        </authorList>
    </citation>
    <scope>NUCLEOTIDE SEQUENCE [LARGE SCALE GENOMIC DNA]</scope>
    <source>
        <strain evidence="21 22">KCTC 42856</strain>
    </source>
</reference>
<dbReference type="GO" id="GO:0046496">
    <property type="term" value="P:nicotinamide nucleotide metabolic process"/>
    <property type="evidence" value="ECO:0007669"/>
    <property type="project" value="UniProtKB-UniRule"/>
</dbReference>
<dbReference type="PATRIC" id="fig|76731.3.peg.1535"/>
<dbReference type="OrthoDB" id="9806925at2"/>
<dbReference type="HAMAP" id="MF_01966">
    <property type="entry name" value="NADHX_epimerase"/>
    <property type="match status" value="1"/>
</dbReference>
<dbReference type="InterPro" id="IPR004443">
    <property type="entry name" value="YjeF_N_dom"/>
</dbReference>
<evidence type="ECO:0000256" key="5">
    <source>
        <dbReference type="ARBA" id="ARBA00022723"/>
    </source>
</evidence>
<dbReference type="AlphaFoldDB" id="A0A0U3DYQ1"/>
<evidence type="ECO:0000256" key="19">
    <source>
        <dbReference type="PIRNR" id="PIRNR017184"/>
    </source>
</evidence>
<keyword evidence="22" id="KW-1185">Reference proteome</keyword>
<dbReference type="InterPro" id="IPR000631">
    <property type="entry name" value="CARKD"/>
</dbReference>
<comment type="cofactor">
    <cofactor evidence="18 19">
        <name>K(+)</name>
        <dbReference type="ChEBI" id="CHEBI:29103"/>
    </cofactor>
    <text evidence="18 19">Binds 1 potassium ion per subunit.</text>
</comment>
<comment type="function">
    <text evidence="18">Catalyzes the epimerization of the S- and R-forms of NAD(P)HX, a damaged form of NAD(P)H that is a result of enzymatic or heat-dependent hydration. This is a prerequisite for the S-specific NAD(P)H-hydrate dehydratase to allow the repair of both epimers of NAD(P)HX.</text>
</comment>
<dbReference type="Pfam" id="PF03853">
    <property type="entry name" value="YjeF_N"/>
    <property type="match status" value="1"/>
</dbReference>
<dbReference type="InterPro" id="IPR030677">
    <property type="entry name" value="Nnr"/>
</dbReference>
<feature type="region of interest" description="Disordered" evidence="20">
    <location>
        <begin position="117"/>
        <end position="136"/>
    </location>
</feature>
<comment type="catalytic activity">
    <reaction evidence="2 18 19">
        <text>(6R)-NADPHX = (6S)-NADPHX</text>
        <dbReference type="Rhea" id="RHEA:32227"/>
        <dbReference type="ChEBI" id="CHEBI:64076"/>
        <dbReference type="ChEBI" id="CHEBI:64077"/>
        <dbReference type="EC" id="5.1.99.6"/>
    </reaction>
</comment>
<gene>
    <name evidence="18" type="primary">nnrE</name>
    <name evidence="17" type="synonym">nnrD</name>
    <name evidence="21" type="ORF">RD2015_1504</name>
</gene>
<proteinExistence type="inferred from homology"/>
<feature type="binding site" evidence="17">
    <location>
        <position position="340"/>
    </location>
    <ligand>
        <name>(6S)-NADPHX</name>
        <dbReference type="ChEBI" id="CHEBI:64076"/>
    </ligand>
</feature>
<evidence type="ECO:0000256" key="7">
    <source>
        <dbReference type="ARBA" id="ARBA00022840"/>
    </source>
</evidence>
<dbReference type="Proteomes" id="UP000060699">
    <property type="component" value="Chromosome"/>
</dbReference>
<evidence type="ECO:0000256" key="10">
    <source>
        <dbReference type="ARBA" id="ARBA00023027"/>
    </source>
</evidence>
<dbReference type="Pfam" id="PF01256">
    <property type="entry name" value="Carb_kinase"/>
    <property type="match status" value="1"/>
</dbReference>
<dbReference type="EC" id="5.1.99.6" evidence="19"/>
<evidence type="ECO:0000313" key="22">
    <source>
        <dbReference type="Proteomes" id="UP000060699"/>
    </source>
</evidence>
<dbReference type="Gene3D" id="3.40.1190.20">
    <property type="match status" value="1"/>
</dbReference>
<dbReference type="PANTHER" id="PTHR12592:SF0">
    <property type="entry name" value="ATP-DEPENDENT (S)-NAD(P)H-HYDRATE DEHYDRATASE"/>
    <property type="match status" value="1"/>
</dbReference>
<evidence type="ECO:0000256" key="1">
    <source>
        <dbReference type="ARBA" id="ARBA00000013"/>
    </source>
</evidence>
<feature type="binding site" evidence="17">
    <location>
        <begin position="434"/>
        <end position="438"/>
    </location>
    <ligand>
        <name>AMP</name>
        <dbReference type="ChEBI" id="CHEBI:456215"/>
    </ligand>
</feature>
<name>A0A0U3DYQ1_9BURK</name>
<feature type="binding site" evidence="17">
    <location>
        <position position="396"/>
    </location>
    <ligand>
        <name>(6S)-NADPHX</name>
        <dbReference type="ChEBI" id="CHEBI:64076"/>
    </ligand>
</feature>
<evidence type="ECO:0000256" key="13">
    <source>
        <dbReference type="ARBA" id="ARBA00023268"/>
    </source>
</evidence>
<keyword evidence="13" id="KW-0511">Multifunctional enzyme</keyword>
<comment type="catalytic activity">
    <reaction evidence="16 17 19">
        <text>(6S)-NADPHX + ADP = AMP + phosphate + NADPH + H(+)</text>
        <dbReference type="Rhea" id="RHEA:32235"/>
        <dbReference type="ChEBI" id="CHEBI:15378"/>
        <dbReference type="ChEBI" id="CHEBI:43474"/>
        <dbReference type="ChEBI" id="CHEBI:57783"/>
        <dbReference type="ChEBI" id="CHEBI:64076"/>
        <dbReference type="ChEBI" id="CHEBI:456215"/>
        <dbReference type="ChEBI" id="CHEBI:456216"/>
        <dbReference type="EC" id="4.2.1.136"/>
    </reaction>
</comment>
<dbReference type="HAMAP" id="MF_01965">
    <property type="entry name" value="NADHX_dehydratase"/>
    <property type="match status" value="1"/>
</dbReference>
<evidence type="ECO:0000256" key="3">
    <source>
        <dbReference type="ARBA" id="ARBA00006001"/>
    </source>
</evidence>
<comment type="similarity">
    <text evidence="3 19">In the N-terminal section; belongs to the NnrE/AIBP family.</text>
</comment>
<dbReference type="SUPFAM" id="SSF64153">
    <property type="entry name" value="YjeF N-terminal domain-like"/>
    <property type="match status" value="1"/>
</dbReference>
<dbReference type="GO" id="GO:0005524">
    <property type="term" value="F:ATP binding"/>
    <property type="evidence" value="ECO:0007669"/>
    <property type="project" value="UniProtKB-UniRule"/>
</dbReference>
<feature type="binding site" evidence="18">
    <location>
        <begin position="66"/>
        <end position="70"/>
    </location>
    <ligand>
        <name>(6S)-NADPHX</name>
        <dbReference type="ChEBI" id="CHEBI:64076"/>
    </ligand>
</feature>
<dbReference type="GO" id="GO:0052856">
    <property type="term" value="F:NAD(P)HX epimerase activity"/>
    <property type="evidence" value="ECO:0007669"/>
    <property type="project" value="UniProtKB-UniRule"/>
</dbReference>